<comment type="caution">
    <text evidence="6">The sequence shown here is derived from an EMBL/GenBank/DDBJ whole genome shotgun (WGS) entry which is preliminary data.</text>
</comment>
<evidence type="ECO:0000256" key="2">
    <source>
        <dbReference type="ARBA" id="ARBA00022723"/>
    </source>
</evidence>
<name>J9H6D1_9ZZZZ</name>
<protein>
    <submittedName>
        <fullName evidence="6">Peptidase M20</fullName>
    </submittedName>
</protein>
<dbReference type="InterPro" id="IPR050072">
    <property type="entry name" value="Peptidase_M20A"/>
</dbReference>
<evidence type="ECO:0000256" key="3">
    <source>
        <dbReference type="ARBA" id="ARBA00022801"/>
    </source>
</evidence>
<organism evidence="6">
    <name type="scientific">gut metagenome</name>
    <dbReference type="NCBI Taxonomy" id="749906"/>
    <lineage>
        <taxon>unclassified sequences</taxon>
        <taxon>metagenomes</taxon>
        <taxon>organismal metagenomes</taxon>
    </lineage>
</organism>
<evidence type="ECO:0000256" key="1">
    <source>
        <dbReference type="ARBA" id="ARBA00001947"/>
    </source>
</evidence>
<sequence length="379" mass="41935">MQTNTIFHFIFWLMQLTSYDRMAREAADCLEQFIRIPSLSRHENEAANFLETYLRQQGAVPHRHGNNIWCIQDLSDATDSATALSTDLPIPTLLLNAHIDTVKPASGWQHDPFTPTYEGDRLYGLGSNDCGGGLVTLMQVFLALRHERLPYRLVFLASAEEEVSGKDGIEAVLPLLPPIDVAIVGEPTQLQPALAEKGLMVLDCTAYGVSGHAARHEGVNAIYQALTDIEWFRTYRFPKVSPFLGEVKMSVTMIEAGSQHNVVPDRCSFVVDVRSNECYTNPELLTLIQAQVGCEVHPRSTRLSSSRIATNHPLVKRALALGLQPFGSPTLSDQALMPFPSFKLGPGDSARSHTADEYICLSELRQAVETYTLLIQGVE</sequence>
<accession>J9H6D1</accession>
<dbReference type="SUPFAM" id="SSF53187">
    <property type="entry name" value="Zn-dependent exopeptidases"/>
    <property type="match status" value="1"/>
</dbReference>
<dbReference type="GO" id="GO:0008777">
    <property type="term" value="F:acetylornithine deacetylase activity"/>
    <property type="evidence" value="ECO:0007669"/>
    <property type="project" value="TreeGrafter"/>
</dbReference>
<dbReference type="InterPro" id="IPR011650">
    <property type="entry name" value="Peptidase_M20_dimer"/>
</dbReference>
<evidence type="ECO:0000259" key="5">
    <source>
        <dbReference type="Pfam" id="PF07687"/>
    </source>
</evidence>
<dbReference type="PANTHER" id="PTHR43808:SF31">
    <property type="entry name" value="N-ACETYL-L-CITRULLINE DEACETYLASE"/>
    <property type="match status" value="1"/>
</dbReference>
<dbReference type="PROSITE" id="PS00758">
    <property type="entry name" value="ARGE_DAPE_CPG2_1"/>
    <property type="match status" value="1"/>
</dbReference>
<reference evidence="6" key="1">
    <citation type="journal article" date="2012" name="PLoS ONE">
        <title>Gene sets for utilization of primary and secondary nutrition supplies in the distal gut of endangered iberian lynx.</title>
        <authorList>
            <person name="Alcaide M."/>
            <person name="Messina E."/>
            <person name="Richter M."/>
            <person name="Bargiela R."/>
            <person name="Peplies J."/>
            <person name="Huws S.A."/>
            <person name="Newbold C.J."/>
            <person name="Golyshin P.N."/>
            <person name="Simon M.A."/>
            <person name="Lopez G."/>
            <person name="Yakimov M.M."/>
            <person name="Ferrer M."/>
        </authorList>
    </citation>
    <scope>NUCLEOTIDE SEQUENCE</scope>
</reference>
<keyword evidence="3" id="KW-0378">Hydrolase</keyword>
<dbReference type="Gene3D" id="3.40.630.10">
    <property type="entry name" value="Zn peptidases"/>
    <property type="match status" value="2"/>
</dbReference>
<feature type="domain" description="Peptidase M20 dimerisation" evidence="5">
    <location>
        <begin position="195"/>
        <end position="292"/>
    </location>
</feature>
<dbReference type="EMBL" id="AMCI01000352">
    <property type="protein sequence ID" value="EJX09620.1"/>
    <property type="molecule type" value="Genomic_DNA"/>
</dbReference>
<dbReference type="GO" id="GO:0006526">
    <property type="term" value="P:L-arginine biosynthetic process"/>
    <property type="evidence" value="ECO:0007669"/>
    <property type="project" value="TreeGrafter"/>
</dbReference>
<dbReference type="Pfam" id="PF01546">
    <property type="entry name" value="Peptidase_M20"/>
    <property type="match status" value="1"/>
</dbReference>
<dbReference type="InterPro" id="IPR036264">
    <property type="entry name" value="Bact_exopeptidase_dim_dom"/>
</dbReference>
<keyword evidence="2" id="KW-0479">Metal-binding</keyword>
<evidence type="ECO:0000256" key="4">
    <source>
        <dbReference type="ARBA" id="ARBA00022833"/>
    </source>
</evidence>
<dbReference type="SUPFAM" id="SSF55031">
    <property type="entry name" value="Bacterial exopeptidase dimerisation domain"/>
    <property type="match status" value="1"/>
</dbReference>
<proteinExistence type="predicted"/>
<keyword evidence="4" id="KW-0862">Zinc</keyword>
<dbReference type="AlphaFoldDB" id="J9H6D1"/>
<dbReference type="CDD" id="cd05651">
    <property type="entry name" value="M20_ArgE_DapE-like"/>
    <property type="match status" value="1"/>
</dbReference>
<dbReference type="InterPro" id="IPR002933">
    <property type="entry name" value="Peptidase_M20"/>
</dbReference>
<evidence type="ECO:0000313" key="6">
    <source>
        <dbReference type="EMBL" id="EJX09620.1"/>
    </source>
</evidence>
<dbReference type="GO" id="GO:0046872">
    <property type="term" value="F:metal ion binding"/>
    <property type="evidence" value="ECO:0007669"/>
    <property type="project" value="UniProtKB-KW"/>
</dbReference>
<dbReference type="PANTHER" id="PTHR43808">
    <property type="entry name" value="ACETYLORNITHINE DEACETYLASE"/>
    <property type="match status" value="1"/>
</dbReference>
<comment type="cofactor">
    <cofactor evidence="1">
        <name>Zn(2+)</name>
        <dbReference type="ChEBI" id="CHEBI:29105"/>
    </cofactor>
</comment>
<dbReference type="Pfam" id="PF07687">
    <property type="entry name" value="M20_dimer"/>
    <property type="match status" value="1"/>
</dbReference>
<gene>
    <name evidence="6" type="ORF">EVA_02280</name>
</gene>
<dbReference type="InterPro" id="IPR001261">
    <property type="entry name" value="ArgE/DapE_CS"/>
</dbReference>